<dbReference type="InterPro" id="IPR019734">
    <property type="entry name" value="TPR_rpt"/>
</dbReference>
<dbReference type="KEGG" id="cmah:C1I91_23155"/>
<keyword evidence="3" id="KW-0677">Repeat</keyword>
<evidence type="ECO:0000256" key="1">
    <source>
        <dbReference type="ARBA" id="ARBA00004496"/>
    </source>
</evidence>
<evidence type="ECO:0000256" key="3">
    <source>
        <dbReference type="ARBA" id="ARBA00022737"/>
    </source>
</evidence>
<evidence type="ECO:0000259" key="7">
    <source>
        <dbReference type="PROSITE" id="PS50943"/>
    </source>
</evidence>
<feature type="domain" description="HTH cro/C1-type" evidence="7">
    <location>
        <begin position="10"/>
        <end position="63"/>
    </location>
</feature>
<proteinExistence type="inferred from homology"/>
<keyword evidence="9" id="KW-1185">Reference proteome</keyword>
<dbReference type="OrthoDB" id="1737781at2"/>
<dbReference type="GO" id="GO:0005737">
    <property type="term" value="C:cytoplasm"/>
    <property type="evidence" value="ECO:0007669"/>
    <property type="project" value="UniProtKB-SubCell"/>
</dbReference>
<organism evidence="8 9">
    <name type="scientific">Clostridium manihotivorum</name>
    <dbReference type="NCBI Taxonomy" id="2320868"/>
    <lineage>
        <taxon>Bacteria</taxon>
        <taxon>Bacillati</taxon>
        <taxon>Bacillota</taxon>
        <taxon>Clostridia</taxon>
        <taxon>Eubacteriales</taxon>
        <taxon>Clostridiaceae</taxon>
        <taxon>Clostridium</taxon>
    </lineage>
</organism>
<evidence type="ECO:0000256" key="4">
    <source>
        <dbReference type="ARBA" id="ARBA00022803"/>
    </source>
</evidence>
<dbReference type="PANTHER" id="PTHR46630:SF1">
    <property type="entry name" value="TETRATRICOPEPTIDE REPEAT PROTEIN 29"/>
    <property type="match status" value="1"/>
</dbReference>
<dbReference type="Gene3D" id="1.25.40.10">
    <property type="entry name" value="Tetratricopeptide repeat domain"/>
    <property type="match status" value="3"/>
</dbReference>
<evidence type="ECO:0000256" key="2">
    <source>
        <dbReference type="ARBA" id="ARBA00022490"/>
    </source>
</evidence>
<dbReference type="InterPro" id="IPR051476">
    <property type="entry name" value="Bac_ResReg_Asp_Phosphatase"/>
</dbReference>
<evidence type="ECO:0000313" key="9">
    <source>
        <dbReference type="Proteomes" id="UP000286268"/>
    </source>
</evidence>
<dbReference type="PROSITE" id="PS50005">
    <property type="entry name" value="TPR"/>
    <property type="match status" value="2"/>
</dbReference>
<dbReference type="PROSITE" id="PS50943">
    <property type="entry name" value="HTH_CROC1"/>
    <property type="match status" value="1"/>
</dbReference>
<dbReference type="RefSeq" id="WP_128215025.1">
    <property type="nucleotide sequence ID" value="NZ_CP025746.1"/>
</dbReference>
<dbReference type="SUPFAM" id="SSF48452">
    <property type="entry name" value="TPR-like"/>
    <property type="match status" value="2"/>
</dbReference>
<comment type="subcellular location">
    <subcellularLocation>
        <location evidence="1">Cytoplasm</location>
    </subcellularLocation>
</comment>
<evidence type="ECO:0000313" key="8">
    <source>
        <dbReference type="EMBL" id="QAA34304.1"/>
    </source>
</evidence>
<dbReference type="PANTHER" id="PTHR46630">
    <property type="entry name" value="TETRATRICOPEPTIDE REPEAT PROTEIN 29"/>
    <property type="match status" value="1"/>
</dbReference>
<dbReference type="InterPro" id="IPR011990">
    <property type="entry name" value="TPR-like_helical_dom_sf"/>
</dbReference>
<dbReference type="Pfam" id="PF13424">
    <property type="entry name" value="TPR_12"/>
    <property type="match status" value="1"/>
</dbReference>
<dbReference type="CDD" id="cd00093">
    <property type="entry name" value="HTH_XRE"/>
    <property type="match status" value="1"/>
</dbReference>
<dbReference type="AlphaFoldDB" id="A0A3R5QX45"/>
<evidence type="ECO:0000256" key="5">
    <source>
        <dbReference type="ARBA" id="ARBA00038253"/>
    </source>
</evidence>
<dbReference type="SMART" id="SM00028">
    <property type="entry name" value="TPR"/>
    <property type="match status" value="5"/>
</dbReference>
<feature type="repeat" description="TPR" evidence="6">
    <location>
        <begin position="276"/>
        <end position="309"/>
    </location>
</feature>
<feature type="repeat" description="TPR" evidence="6">
    <location>
        <begin position="316"/>
        <end position="349"/>
    </location>
</feature>
<name>A0A3R5QX45_9CLOT</name>
<reference evidence="8 9" key="1">
    <citation type="submission" date="2018-01" db="EMBL/GenBank/DDBJ databases">
        <title>Genome Sequencing and Assembly of Anaerobacter polyendosporus strain CT4.</title>
        <authorList>
            <person name="Tachaapaikoon C."/>
            <person name="Sutheeworapong S."/>
            <person name="Jenjaroenpun P."/>
            <person name="Wongsurawat T."/>
            <person name="Nookeaw I."/>
            <person name="Cheawchanlertfa P."/>
            <person name="Kosugi A."/>
            <person name="Cheevadhanarak S."/>
            <person name="Ratanakhanokchai K."/>
        </authorList>
    </citation>
    <scope>NUCLEOTIDE SEQUENCE [LARGE SCALE GENOMIC DNA]</scope>
    <source>
        <strain evidence="8 9">CT4</strain>
    </source>
</reference>
<keyword evidence="2" id="KW-0963">Cytoplasm</keyword>
<gene>
    <name evidence="8" type="ORF">C1I91_23155</name>
</gene>
<dbReference type="EMBL" id="CP025746">
    <property type="protein sequence ID" value="QAA34304.1"/>
    <property type="molecule type" value="Genomic_DNA"/>
</dbReference>
<comment type="similarity">
    <text evidence="5">Belongs to the Rap family.</text>
</comment>
<dbReference type="Proteomes" id="UP000286268">
    <property type="component" value="Chromosome"/>
</dbReference>
<dbReference type="InterPro" id="IPR001387">
    <property type="entry name" value="Cro/C1-type_HTH"/>
</dbReference>
<protein>
    <recommendedName>
        <fullName evidence="7">HTH cro/C1-type domain-containing protein</fullName>
    </recommendedName>
</protein>
<keyword evidence="4 6" id="KW-0802">TPR repeat</keyword>
<sequence length="429" mass="50464">MDFLNPNDKIRLMRHRFRINQSDLEDTNMTRAFISMMESGKRRVSKTSSAILAKKFNSIANKISVKLDLDDEYFYRFPKEDAKFYCEKVIASNSYNHDEIEEFIEVGKKYELDDILARLYKINGGLYFKENNFMKAFINFSNSLGKYKELNEQEFQPYLYNAIGVCKIERNENEEAVFHLLRAIDYAKEQENNLYYIKASYNLALAYYNIKDFDKCIEIINNNVLVTNIKEYNMDDNNARIVKANAMLMSGKEDEAVAEYEDILINLKEDDLCRRATIYNNIGEFYYNKEQYEKSLEYINKAQKIKIKDNKDDIATNVLDSKGKLFFKQGLYDESIMIFELAMSLAEQNNQFIIIFEIYKHLTKVCEEKDDLEKLEEVTNNFLSILEENHISKGKDYAIYKLVEIAMKQGKNDEAMRFLKSLGQVLNNS</sequence>
<accession>A0A3R5QX45</accession>
<evidence type="ECO:0000256" key="6">
    <source>
        <dbReference type="PROSITE-ProRule" id="PRU00339"/>
    </source>
</evidence>